<keyword evidence="3" id="KW-1185">Reference proteome</keyword>
<proteinExistence type="predicted"/>
<evidence type="ECO:0000313" key="3">
    <source>
        <dbReference type="Proteomes" id="UP000719267"/>
    </source>
</evidence>
<keyword evidence="1" id="KW-0732">Signal</keyword>
<reference evidence="2 3" key="1">
    <citation type="submission" date="2021-07" db="EMBL/GenBank/DDBJ databases">
        <title>Mesonia aestuariivivens sp. nov., isolated from a tidal flat.</title>
        <authorList>
            <person name="Kim Y.-O."/>
            <person name="Yoon J.-H."/>
        </authorList>
    </citation>
    <scope>NUCLEOTIDE SEQUENCE [LARGE SCALE GENOMIC DNA]</scope>
    <source>
        <strain evidence="2 3">JHPTF-M18</strain>
    </source>
</reference>
<evidence type="ECO:0000256" key="1">
    <source>
        <dbReference type="SAM" id="SignalP"/>
    </source>
</evidence>
<accession>A0ABS6W2R4</accession>
<feature type="chain" id="PRO_5046347613" description="Molecular chaperone" evidence="1">
    <location>
        <begin position="23"/>
        <end position="266"/>
    </location>
</feature>
<comment type="caution">
    <text evidence="2">The sequence shown here is derived from an EMBL/GenBank/DDBJ whole genome shotgun (WGS) entry which is preliminary data.</text>
</comment>
<dbReference type="EMBL" id="JAHWDF010000007">
    <property type="protein sequence ID" value="MBW2961832.1"/>
    <property type="molecule type" value="Genomic_DNA"/>
</dbReference>
<sequence>MRNLLLLVLVAFGSLTMANAQAGIAVTPGRMYYNLSEGANGKQLIKVTNPTEAKLEIGVSFSDWSYLHNGNNNIQDPGTLTNSCADWLQVLPETYFILEPGETKEIEVLMEVPEQVNKEIPVRTSMIFFTQLNPGKASDQEGASIQVTVRMGVKIYHSFHAEDLGELEIVDFKNYKDKAEHKVVEVSLKNTSDIWVSGNISWEIFNKDNGTTKTLEKQEFHTLPDDLRNIKQILPESLESGAYTVSAILTYGDSDTIKIAELDVSL</sequence>
<dbReference type="RefSeq" id="WP_219040118.1">
    <property type="nucleotide sequence ID" value="NZ_JAHWDF010000007.1"/>
</dbReference>
<evidence type="ECO:0000313" key="2">
    <source>
        <dbReference type="EMBL" id="MBW2961832.1"/>
    </source>
</evidence>
<name>A0ABS6W2R4_9FLAO</name>
<organism evidence="2 3">
    <name type="scientific">Mesonia aestuariivivens</name>
    <dbReference type="NCBI Taxonomy" id="2796128"/>
    <lineage>
        <taxon>Bacteria</taxon>
        <taxon>Pseudomonadati</taxon>
        <taxon>Bacteroidota</taxon>
        <taxon>Flavobacteriia</taxon>
        <taxon>Flavobacteriales</taxon>
        <taxon>Flavobacteriaceae</taxon>
        <taxon>Mesonia</taxon>
    </lineage>
</organism>
<gene>
    <name evidence="2" type="ORF">KW502_08470</name>
</gene>
<feature type="signal peptide" evidence="1">
    <location>
        <begin position="1"/>
        <end position="22"/>
    </location>
</feature>
<dbReference type="Proteomes" id="UP000719267">
    <property type="component" value="Unassembled WGS sequence"/>
</dbReference>
<evidence type="ECO:0008006" key="4">
    <source>
        <dbReference type="Google" id="ProtNLM"/>
    </source>
</evidence>
<protein>
    <recommendedName>
        <fullName evidence="4">Molecular chaperone</fullName>
    </recommendedName>
</protein>